<feature type="transmembrane region" description="Helical" evidence="10">
    <location>
        <begin position="402"/>
        <end position="430"/>
    </location>
</feature>
<evidence type="ECO:0000256" key="11">
    <source>
        <dbReference type="SAM" id="MobiDB-lite"/>
    </source>
</evidence>
<dbReference type="InterPro" id="IPR044880">
    <property type="entry name" value="NCX_ion-bd_dom_sf"/>
</dbReference>
<evidence type="ECO:0000256" key="1">
    <source>
        <dbReference type="ARBA" id="ARBA00004127"/>
    </source>
</evidence>
<feature type="transmembrane region" description="Helical" evidence="10">
    <location>
        <begin position="201"/>
        <end position="222"/>
    </location>
</feature>
<dbReference type="GO" id="GO:0006874">
    <property type="term" value="P:intracellular calcium ion homeostasis"/>
    <property type="evidence" value="ECO:0007669"/>
    <property type="project" value="TreeGrafter"/>
</dbReference>
<dbReference type="PANTHER" id="PTHR31503:SF20">
    <property type="entry name" value="CA(2+)_H(+) EXCHANGER, PUTATIVE (EUROFUNG)-RELATED"/>
    <property type="match status" value="1"/>
</dbReference>
<name>A0A2N5SR02_9BASI</name>
<evidence type="ECO:0000256" key="10">
    <source>
        <dbReference type="RuleBase" id="RU365028"/>
    </source>
</evidence>
<feature type="region of interest" description="Disordered" evidence="11">
    <location>
        <begin position="1"/>
        <end position="70"/>
    </location>
</feature>
<dbReference type="InterPro" id="IPR004798">
    <property type="entry name" value="CAX-like"/>
</dbReference>
<organism evidence="13 14">
    <name type="scientific">Puccinia coronata f. sp. avenae</name>
    <dbReference type="NCBI Taxonomy" id="200324"/>
    <lineage>
        <taxon>Eukaryota</taxon>
        <taxon>Fungi</taxon>
        <taxon>Dikarya</taxon>
        <taxon>Basidiomycota</taxon>
        <taxon>Pucciniomycotina</taxon>
        <taxon>Pucciniomycetes</taxon>
        <taxon>Pucciniales</taxon>
        <taxon>Pucciniaceae</taxon>
        <taxon>Puccinia</taxon>
    </lineage>
</organism>
<keyword evidence="7 10" id="KW-1133">Transmembrane helix</keyword>
<keyword evidence="10" id="KW-0926">Vacuole</keyword>
<feature type="transmembrane region" description="Helical" evidence="10">
    <location>
        <begin position="87"/>
        <end position="104"/>
    </location>
</feature>
<dbReference type="Proteomes" id="UP000235388">
    <property type="component" value="Unassembled WGS sequence"/>
</dbReference>
<keyword evidence="14" id="KW-1185">Reference proteome</keyword>
<feature type="compositionally biased region" description="Polar residues" evidence="11">
    <location>
        <begin position="18"/>
        <end position="27"/>
    </location>
</feature>
<dbReference type="AlphaFoldDB" id="A0A2N5SR02"/>
<feature type="transmembrane region" description="Helical" evidence="10">
    <location>
        <begin position="436"/>
        <end position="457"/>
    </location>
</feature>
<keyword evidence="3 10" id="KW-0813">Transport</keyword>
<feature type="transmembrane region" description="Helical" evidence="10">
    <location>
        <begin position="464"/>
        <end position="483"/>
    </location>
</feature>
<comment type="caution">
    <text evidence="13">The sequence shown here is derived from an EMBL/GenBank/DDBJ whole genome shotgun (WGS) entry which is preliminary data.</text>
</comment>
<comment type="subcellular location">
    <subcellularLocation>
        <location evidence="1">Endomembrane system</location>
        <topology evidence="1">Multi-pass membrane protein</topology>
    </subcellularLocation>
    <subcellularLocation>
        <location evidence="10">Vacuole membrane</location>
    </subcellularLocation>
</comment>
<feature type="compositionally biased region" description="Polar residues" evidence="11">
    <location>
        <begin position="51"/>
        <end position="64"/>
    </location>
</feature>
<keyword evidence="8 10" id="KW-0406">Ion transport</keyword>
<comment type="caution">
    <text evidence="10">Lacks conserved residue(s) required for the propagation of feature annotation.</text>
</comment>
<dbReference type="InterPro" id="IPR004713">
    <property type="entry name" value="CaH_exchang"/>
</dbReference>
<dbReference type="Pfam" id="PF01699">
    <property type="entry name" value="Na_Ca_ex"/>
    <property type="match status" value="2"/>
</dbReference>
<dbReference type="PANTHER" id="PTHR31503">
    <property type="entry name" value="VACUOLAR CALCIUM ION TRANSPORTER"/>
    <property type="match status" value="1"/>
</dbReference>
<gene>
    <name evidence="13" type="ORF">PCANC_14330</name>
</gene>
<feature type="transmembrane region" description="Helical" evidence="10">
    <location>
        <begin position="110"/>
        <end position="128"/>
    </location>
</feature>
<reference evidence="13 14" key="1">
    <citation type="submission" date="2017-11" db="EMBL/GenBank/DDBJ databases">
        <title>De novo assembly and phasing of dikaryotic genomes from two isolates of Puccinia coronata f. sp. avenae, the causal agent of oat crown rust.</title>
        <authorList>
            <person name="Miller M.E."/>
            <person name="Zhang Y."/>
            <person name="Omidvar V."/>
            <person name="Sperschneider J."/>
            <person name="Schwessinger B."/>
            <person name="Raley C."/>
            <person name="Palmer J.M."/>
            <person name="Garnica D."/>
            <person name="Upadhyaya N."/>
            <person name="Rathjen J."/>
            <person name="Taylor J.M."/>
            <person name="Park R.F."/>
            <person name="Dodds P.N."/>
            <person name="Hirsch C.D."/>
            <person name="Kianian S.F."/>
            <person name="Figueroa M."/>
        </authorList>
    </citation>
    <scope>NUCLEOTIDE SEQUENCE [LARGE SCALE GENOMIC DNA]</scope>
    <source>
        <strain evidence="13">12NC29</strain>
    </source>
</reference>
<dbReference type="GO" id="GO:0015369">
    <property type="term" value="F:calcium:proton antiporter activity"/>
    <property type="evidence" value="ECO:0007669"/>
    <property type="project" value="UniProtKB-UniRule"/>
</dbReference>
<evidence type="ECO:0000256" key="6">
    <source>
        <dbReference type="ARBA" id="ARBA00022837"/>
    </source>
</evidence>
<evidence type="ECO:0000259" key="12">
    <source>
        <dbReference type="Pfam" id="PF01699"/>
    </source>
</evidence>
<dbReference type="GO" id="GO:0000329">
    <property type="term" value="C:fungal-type vacuole membrane"/>
    <property type="evidence" value="ECO:0007669"/>
    <property type="project" value="TreeGrafter"/>
</dbReference>
<dbReference type="EMBL" id="PGCJ01000889">
    <property type="protein sequence ID" value="PLW15682.1"/>
    <property type="molecule type" value="Genomic_DNA"/>
</dbReference>
<evidence type="ECO:0000313" key="14">
    <source>
        <dbReference type="Proteomes" id="UP000235388"/>
    </source>
</evidence>
<keyword evidence="4 10" id="KW-0109">Calcium transport</keyword>
<dbReference type="GO" id="GO:0012505">
    <property type="term" value="C:endomembrane system"/>
    <property type="evidence" value="ECO:0007669"/>
    <property type="project" value="UniProtKB-SubCell"/>
</dbReference>
<dbReference type="Gene3D" id="1.20.1420.30">
    <property type="entry name" value="NCX, central ion-binding region"/>
    <property type="match status" value="2"/>
</dbReference>
<evidence type="ECO:0000256" key="5">
    <source>
        <dbReference type="ARBA" id="ARBA00022692"/>
    </source>
</evidence>
<dbReference type="InterPro" id="IPR004837">
    <property type="entry name" value="NaCa_Exmemb"/>
</dbReference>
<evidence type="ECO:0000256" key="3">
    <source>
        <dbReference type="ARBA" id="ARBA00022448"/>
    </source>
</evidence>
<feature type="transmembrane region" description="Helical" evidence="10">
    <location>
        <begin position="370"/>
        <end position="390"/>
    </location>
</feature>
<feature type="transmembrane region" description="Helical" evidence="10">
    <location>
        <begin position="176"/>
        <end position="194"/>
    </location>
</feature>
<evidence type="ECO:0000256" key="7">
    <source>
        <dbReference type="ARBA" id="ARBA00022989"/>
    </source>
</evidence>
<sequence length="487" mass="53066">MSPNISVDVADLPMGAENNPQSPSLLSPFSEAHSSTEEAQNSTEEARNNTEEAQNGTEGAQNSAGEVPAESNPTFEQSIVVILTHSWYNLLLAFIPISFYLRFFMADEDVTIFITCMLATIPISRLLSLGSDEIAKRVGDTPGELIQTTLENTFEMIVAIISLLKCDLVIVKSTLLGAILLKLLLVLGIGFFSCGRIENSISVTAAQVQSSILIMSLVAILIPTGFKTSSQSSINTDADVLSVSRGISVILFVIYAAYLLFQLGSHAHHFNPTSNNSPDESEGHESWDIRKRPQEFLKRILGKTLLMRQRPSGGMIAPRREGKEVLLLNAASTTMLLLLCTFLTGVITELLVGRIAKLRQFGSSGGASEAWFALILLPIVGNAGSLLYLLQNSANSDQRKRLPAMTGAISSSIQIGLFIVPLVVILGWMLAKPLTLIFDSFQSMILFLSVLVVNSMIQDGRSNWLEGFTLLCAYFMNFLTTLMDKFS</sequence>
<keyword evidence="5 10" id="KW-0812">Transmembrane</keyword>
<dbReference type="OrthoDB" id="1699231at2759"/>
<keyword evidence="10" id="KW-0050">Antiport</keyword>
<evidence type="ECO:0000256" key="8">
    <source>
        <dbReference type="ARBA" id="ARBA00023065"/>
    </source>
</evidence>
<keyword evidence="9 10" id="KW-0472">Membrane</keyword>
<protein>
    <recommendedName>
        <fullName evidence="10">Vacuolar calcium ion transporter</fullName>
    </recommendedName>
</protein>
<evidence type="ECO:0000313" key="13">
    <source>
        <dbReference type="EMBL" id="PLW15682.1"/>
    </source>
</evidence>
<dbReference type="NCBIfam" id="TIGR00378">
    <property type="entry name" value="cax"/>
    <property type="match status" value="1"/>
</dbReference>
<evidence type="ECO:0000256" key="2">
    <source>
        <dbReference type="ARBA" id="ARBA00008170"/>
    </source>
</evidence>
<feature type="transmembrane region" description="Helical" evidence="10">
    <location>
        <begin position="325"/>
        <end position="350"/>
    </location>
</feature>
<comment type="function">
    <text evidence="10">Has a role in promoting intracellular calcium ion sequestration via the exchange of calcium ions for hydrogen ions across the vacuolar membrane. Involved also in manganese ion homeostasis via its uptake into the vacuole.</text>
</comment>
<feature type="domain" description="Sodium/calcium exchanger membrane region" evidence="12">
    <location>
        <begin position="111"/>
        <end position="263"/>
    </location>
</feature>
<evidence type="ECO:0000256" key="4">
    <source>
        <dbReference type="ARBA" id="ARBA00022568"/>
    </source>
</evidence>
<comment type="similarity">
    <text evidence="2 10">Belongs to the Ca(2+):cation antiporter (CaCA) (TC 2.A.19) family.</text>
</comment>
<keyword evidence="6 10" id="KW-0106">Calcium</keyword>
<feature type="transmembrane region" description="Helical" evidence="10">
    <location>
        <begin position="242"/>
        <end position="261"/>
    </location>
</feature>
<evidence type="ECO:0000256" key="9">
    <source>
        <dbReference type="ARBA" id="ARBA00023136"/>
    </source>
</evidence>
<accession>A0A2N5SR02</accession>
<dbReference type="STRING" id="200324.A0A2N5SR02"/>
<proteinExistence type="inferred from homology"/>
<feature type="domain" description="Sodium/calcium exchanger membrane region" evidence="12">
    <location>
        <begin position="334"/>
        <end position="478"/>
    </location>
</feature>